<gene>
    <name evidence="2" type="ORF">QBC38DRAFT_447535</name>
</gene>
<evidence type="ECO:0000313" key="2">
    <source>
        <dbReference type="EMBL" id="KAK4223252.1"/>
    </source>
</evidence>
<organism evidence="2 3">
    <name type="scientific">Podospora fimiseda</name>
    <dbReference type="NCBI Taxonomy" id="252190"/>
    <lineage>
        <taxon>Eukaryota</taxon>
        <taxon>Fungi</taxon>
        <taxon>Dikarya</taxon>
        <taxon>Ascomycota</taxon>
        <taxon>Pezizomycotina</taxon>
        <taxon>Sordariomycetes</taxon>
        <taxon>Sordariomycetidae</taxon>
        <taxon>Sordariales</taxon>
        <taxon>Podosporaceae</taxon>
        <taxon>Podospora</taxon>
    </lineage>
</organism>
<protein>
    <submittedName>
        <fullName evidence="2">Uncharacterized protein</fullName>
    </submittedName>
</protein>
<comment type="caution">
    <text evidence="2">The sequence shown here is derived from an EMBL/GenBank/DDBJ whole genome shotgun (WGS) entry which is preliminary data.</text>
</comment>
<feature type="region of interest" description="Disordered" evidence="1">
    <location>
        <begin position="213"/>
        <end position="239"/>
    </location>
</feature>
<reference evidence="2" key="1">
    <citation type="journal article" date="2023" name="Mol. Phylogenet. Evol.">
        <title>Genome-scale phylogeny and comparative genomics of the fungal order Sordariales.</title>
        <authorList>
            <person name="Hensen N."/>
            <person name="Bonometti L."/>
            <person name="Westerberg I."/>
            <person name="Brannstrom I.O."/>
            <person name="Guillou S."/>
            <person name="Cros-Aarteil S."/>
            <person name="Calhoun S."/>
            <person name="Haridas S."/>
            <person name="Kuo A."/>
            <person name="Mondo S."/>
            <person name="Pangilinan J."/>
            <person name="Riley R."/>
            <person name="LaButti K."/>
            <person name="Andreopoulos B."/>
            <person name="Lipzen A."/>
            <person name="Chen C."/>
            <person name="Yan M."/>
            <person name="Daum C."/>
            <person name="Ng V."/>
            <person name="Clum A."/>
            <person name="Steindorff A."/>
            <person name="Ohm R.A."/>
            <person name="Martin F."/>
            <person name="Silar P."/>
            <person name="Natvig D.O."/>
            <person name="Lalanne C."/>
            <person name="Gautier V."/>
            <person name="Ament-Velasquez S.L."/>
            <person name="Kruys A."/>
            <person name="Hutchinson M.I."/>
            <person name="Powell A.J."/>
            <person name="Barry K."/>
            <person name="Miller A.N."/>
            <person name="Grigoriev I.V."/>
            <person name="Debuchy R."/>
            <person name="Gladieux P."/>
            <person name="Hiltunen Thoren M."/>
            <person name="Johannesson H."/>
        </authorList>
    </citation>
    <scope>NUCLEOTIDE SEQUENCE</scope>
    <source>
        <strain evidence="2">CBS 990.96</strain>
    </source>
</reference>
<proteinExistence type="predicted"/>
<feature type="region of interest" description="Disordered" evidence="1">
    <location>
        <begin position="1"/>
        <end position="48"/>
    </location>
</feature>
<evidence type="ECO:0000256" key="1">
    <source>
        <dbReference type="SAM" id="MobiDB-lite"/>
    </source>
</evidence>
<evidence type="ECO:0000313" key="3">
    <source>
        <dbReference type="Proteomes" id="UP001301958"/>
    </source>
</evidence>
<reference evidence="2" key="2">
    <citation type="submission" date="2023-05" db="EMBL/GenBank/DDBJ databases">
        <authorList>
            <consortium name="Lawrence Berkeley National Laboratory"/>
            <person name="Steindorff A."/>
            <person name="Hensen N."/>
            <person name="Bonometti L."/>
            <person name="Westerberg I."/>
            <person name="Brannstrom I.O."/>
            <person name="Guillou S."/>
            <person name="Cros-Aarteil S."/>
            <person name="Calhoun S."/>
            <person name="Haridas S."/>
            <person name="Kuo A."/>
            <person name="Mondo S."/>
            <person name="Pangilinan J."/>
            <person name="Riley R."/>
            <person name="Labutti K."/>
            <person name="Andreopoulos B."/>
            <person name="Lipzen A."/>
            <person name="Chen C."/>
            <person name="Yanf M."/>
            <person name="Daum C."/>
            <person name="Ng V."/>
            <person name="Clum A."/>
            <person name="Ohm R."/>
            <person name="Martin F."/>
            <person name="Silar P."/>
            <person name="Natvig D."/>
            <person name="Lalanne C."/>
            <person name="Gautier V."/>
            <person name="Ament-Velasquez S.L."/>
            <person name="Kruys A."/>
            <person name="Hutchinson M.I."/>
            <person name="Powell A.J."/>
            <person name="Barry K."/>
            <person name="Miller A.N."/>
            <person name="Grigoriev I.V."/>
            <person name="Debuchy R."/>
            <person name="Gladieux P."/>
            <person name="Thoren M.H."/>
            <person name="Johannesson H."/>
        </authorList>
    </citation>
    <scope>NUCLEOTIDE SEQUENCE</scope>
    <source>
        <strain evidence="2">CBS 990.96</strain>
    </source>
</reference>
<sequence>MAAQMSSVDPPPSYFERSTATTEPLFHEKAKEKEYESDCPAAEPDPNLKFPVRDRQTKRALRHLTRYTKKLTKSAPEVDLSSVHNDLTTSLHSIASWEVKHLSDIKTIKSTVEADINYAASVRTLASGTKFPRIKRIIEVGEVSVEARLNDPRVKEIRDREKLHKKYLKIKREELAREALAEKERLVQAERDRIKAEMTSVEELTGWIGMLKEKKKKAMGESKKDIKKREQKRKEREED</sequence>
<keyword evidence="3" id="KW-1185">Reference proteome</keyword>
<accession>A0AAN7BHB5</accession>
<feature type="compositionally biased region" description="Basic and acidic residues" evidence="1">
    <location>
        <begin position="218"/>
        <end position="239"/>
    </location>
</feature>
<dbReference type="Proteomes" id="UP001301958">
    <property type="component" value="Unassembled WGS sequence"/>
</dbReference>
<dbReference type="EMBL" id="MU865433">
    <property type="protein sequence ID" value="KAK4223252.1"/>
    <property type="molecule type" value="Genomic_DNA"/>
</dbReference>
<feature type="compositionally biased region" description="Basic and acidic residues" evidence="1">
    <location>
        <begin position="25"/>
        <end position="36"/>
    </location>
</feature>
<name>A0AAN7BHB5_9PEZI</name>
<dbReference type="AlphaFoldDB" id="A0AAN7BHB5"/>